<dbReference type="AlphaFoldDB" id="A0A7W7ELZ5"/>
<evidence type="ECO:0000313" key="5">
    <source>
        <dbReference type="Proteomes" id="UP000543836"/>
    </source>
</evidence>
<dbReference type="Pfam" id="PF19278">
    <property type="entry name" value="Hydant_A_C"/>
    <property type="match status" value="1"/>
</dbReference>
<evidence type="ECO:0000313" key="4">
    <source>
        <dbReference type="EMBL" id="MBB4568743.1"/>
    </source>
</evidence>
<dbReference type="InterPro" id="IPR002821">
    <property type="entry name" value="Hydantoinase_A"/>
</dbReference>
<dbReference type="Pfam" id="PF01968">
    <property type="entry name" value="Hydantoinase_A"/>
    <property type="match status" value="1"/>
</dbReference>
<dbReference type="Proteomes" id="UP000543836">
    <property type="component" value="Unassembled WGS sequence"/>
</dbReference>
<evidence type="ECO:0000259" key="1">
    <source>
        <dbReference type="Pfam" id="PF01968"/>
    </source>
</evidence>
<dbReference type="PANTHER" id="PTHR11365">
    <property type="entry name" value="5-OXOPROLINASE RELATED"/>
    <property type="match status" value="1"/>
</dbReference>
<dbReference type="SUPFAM" id="SSF53067">
    <property type="entry name" value="Actin-like ATPase domain"/>
    <property type="match status" value="1"/>
</dbReference>
<dbReference type="EMBL" id="JACIIG010000006">
    <property type="protein sequence ID" value="MBB4568743.1"/>
    <property type="molecule type" value="Genomic_DNA"/>
</dbReference>
<dbReference type="Pfam" id="PF05378">
    <property type="entry name" value="Hydant_A_N"/>
    <property type="match status" value="1"/>
</dbReference>
<keyword evidence="5" id="KW-1185">Reference proteome</keyword>
<organism evidence="4 5">
    <name type="scientific">Rhizobium leucaenae</name>
    <dbReference type="NCBI Taxonomy" id="29450"/>
    <lineage>
        <taxon>Bacteria</taxon>
        <taxon>Pseudomonadati</taxon>
        <taxon>Pseudomonadota</taxon>
        <taxon>Alphaproteobacteria</taxon>
        <taxon>Hyphomicrobiales</taxon>
        <taxon>Rhizobiaceae</taxon>
        <taxon>Rhizobium/Agrobacterium group</taxon>
        <taxon>Rhizobium</taxon>
    </lineage>
</organism>
<dbReference type="EC" id="3.5.2.14" evidence="4"/>
<sequence length="681" mass="72458">MGYRIGVDVGGSFTDFAVFDEANGRISTLKVFSRPDEPGAEITAGLSTLKARDGLDPAEVDYFTHGTTVGVNTVIQRNGHYLALFTTRNFEDVLQIARLKIPQIHNLYSVRPEPLIGRDRVFGIDERTAATGDILDAPREDDVEGAVRAAERAGCKGIVIAFLNAYRNPANELAVKTMIERFAPGLPVFSSAQTWPIIREYERTITAVISGYVQPRVSRYLDRFERVLRQEGLACPLLITKSNGGVMGIDQARNDCVQMILSGTASGVIGAGYLAKASGFNRILSLDIGGTSADVAVIVDGLPQYGVGELIGDSQIHIPSVSVSSVGQGGGSVAWVDAFGMLQVGPDSAGSTPGPACYGRGGTRPTVTDAVAACNLIGHMPLGYGAVDVDRAAARAAIAPLASALGSTIEATANDILNISVSGMYAEVSGLISRFGIDPREFHLFAFGGAGAMLACFLARELDMKGVVVPPTPGVVSALGGLIADLKNDFIRTVYCDVTPEAMANVAAPYRELKAEAEHWLRQKQGFAGPAVVQAFADMRYLGQSYEIEVTLQGDWLEEIDADAIVTAFYTEHERLFGHAASASPVQMINLRLTISGATPKPYLAELGSASEPAQPRFSVEALFDGRLAATAMYHRSDLRAGHRLAGPAIIAQDDTTTVVPPDFAVDVDRFGNLVITRMEA</sequence>
<dbReference type="GO" id="GO:0006749">
    <property type="term" value="P:glutathione metabolic process"/>
    <property type="evidence" value="ECO:0007669"/>
    <property type="project" value="TreeGrafter"/>
</dbReference>
<accession>A0A7W7ELZ5</accession>
<protein>
    <submittedName>
        <fullName evidence="4">N-methylhydantoinase A</fullName>
        <ecNumber evidence="4">3.5.2.14</ecNumber>
    </submittedName>
</protein>
<dbReference type="GO" id="GO:0047423">
    <property type="term" value="F:N-methylhydantoinase (ATP-hydrolyzing) activity"/>
    <property type="evidence" value="ECO:0007669"/>
    <property type="project" value="UniProtKB-EC"/>
</dbReference>
<feature type="domain" description="Acetophenone carboxylase-like C-terminal" evidence="3">
    <location>
        <begin position="501"/>
        <end position="671"/>
    </location>
</feature>
<dbReference type="PANTHER" id="PTHR11365:SF23">
    <property type="entry name" value="HYPOTHETICAL 5-OXOPROLINASE (EUROFUNG)-RELATED"/>
    <property type="match status" value="1"/>
</dbReference>
<reference evidence="4 5" key="1">
    <citation type="submission" date="2020-08" db="EMBL/GenBank/DDBJ databases">
        <title>Genomic Encyclopedia of Type Strains, Phase IV (KMG-V): Genome sequencing to study the core and pangenomes of soil and plant-associated prokaryotes.</title>
        <authorList>
            <person name="Whitman W."/>
        </authorList>
    </citation>
    <scope>NUCLEOTIDE SEQUENCE [LARGE SCALE GENOMIC DNA]</scope>
    <source>
        <strain evidence="4 5">SEMIA 492</strain>
    </source>
</reference>
<feature type="domain" description="Hydantoinase A/oxoprolinase" evidence="1">
    <location>
        <begin position="203"/>
        <end position="489"/>
    </location>
</feature>
<evidence type="ECO:0000259" key="3">
    <source>
        <dbReference type="Pfam" id="PF19278"/>
    </source>
</evidence>
<keyword evidence="4" id="KW-0378">Hydrolase</keyword>
<dbReference type="GO" id="GO:0005829">
    <property type="term" value="C:cytosol"/>
    <property type="evidence" value="ECO:0007669"/>
    <property type="project" value="TreeGrafter"/>
</dbReference>
<dbReference type="InterPro" id="IPR045079">
    <property type="entry name" value="Oxoprolinase-like"/>
</dbReference>
<dbReference type="OrthoDB" id="9759608at2"/>
<comment type="caution">
    <text evidence="4">The sequence shown here is derived from an EMBL/GenBank/DDBJ whole genome shotgun (WGS) entry which is preliminary data.</text>
</comment>
<gene>
    <name evidence="4" type="ORF">GGE60_002862</name>
</gene>
<dbReference type="GO" id="GO:0017168">
    <property type="term" value="F:5-oxoprolinase (ATP-hydrolyzing) activity"/>
    <property type="evidence" value="ECO:0007669"/>
    <property type="project" value="TreeGrafter"/>
</dbReference>
<feature type="domain" description="Hydantoinase/oxoprolinase N-terminal" evidence="2">
    <location>
        <begin position="4"/>
        <end position="181"/>
    </location>
</feature>
<dbReference type="InterPro" id="IPR049517">
    <property type="entry name" value="ACX-like_C"/>
</dbReference>
<dbReference type="RefSeq" id="WP_028752012.1">
    <property type="nucleotide sequence ID" value="NZ_JACIIG010000006.1"/>
</dbReference>
<dbReference type="InterPro" id="IPR008040">
    <property type="entry name" value="Hydant_A_N"/>
</dbReference>
<proteinExistence type="predicted"/>
<dbReference type="InterPro" id="IPR043129">
    <property type="entry name" value="ATPase_NBD"/>
</dbReference>
<evidence type="ECO:0000259" key="2">
    <source>
        <dbReference type="Pfam" id="PF05378"/>
    </source>
</evidence>
<name>A0A7W7ELZ5_9HYPH</name>